<dbReference type="AlphaFoldDB" id="S2JRU9"/>
<proteinExistence type="predicted"/>
<protein>
    <submittedName>
        <fullName evidence="2">Uncharacterized protein</fullName>
    </submittedName>
</protein>
<dbReference type="eggNOG" id="ENOG502SASS">
    <property type="taxonomic scope" value="Eukaryota"/>
</dbReference>
<name>S2JRU9_MUCC1</name>
<dbReference type="Pfam" id="PF22978">
    <property type="entry name" value="HAD_Pex22"/>
    <property type="match status" value="1"/>
</dbReference>
<evidence type="ECO:0000256" key="1">
    <source>
        <dbReference type="SAM" id="MobiDB-lite"/>
    </source>
</evidence>
<dbReference type="InParanoid" id="S2JRU9"/>
<dbReference type="OMA" id="VERMIWI"/>
<dbReference type="InterPro" id="IPR037485">
    <property type="entry name" value="PEX22"/>
</dbReference>
<accession>S2JRU9</accession>
<reference evidence="3" key="1">
    <citation type="submission" date="2013-05" db="EMBL/GenBank/DDBJ databases">
        <title>The Genome sequence of Mucor circinelloides f. circinelloides 1006PhL.</title>
        <authorList>
            <consortium name="The Broad Institute Genomics Platform"/>
            <person name="Cuomo C."/>
            <person name="Earl A."/>
            <person name="Findley K."/>
            <person name="Lee S.C."/>
            <person name="Walker B."/>
            <person name="Young S."/>
            <person name="Zeng Q."/>
            <person name="Gargeya S."/>
            <person name="Fitzgerald M."/>
            <person name="Haas B."/>
            <person name="Abouelleil A."/>
            <person name="Allen A.W."/>
            <person name="Alvarado L."/>
            <person name="Arachchi H.M."/>
            <person name="Berlin A.M."/>
            <person name="Chapman S.B."/>
            <person name="Gainer-Dewar J."/>
            <person name="Goldberg J."/>
            <person name="Griggs A."/>
            <person name="Gujja S."/>
            <person name="Hansen M."/>
            <person name="Howarth C."/>
            <person name="Imamovic A."/>
            <person name="Ireland A."/>
            <person name="Larimer J."/>
            <person name="McCowan C."/>
            <person name="Murphy C."/>
            <person name="Pearson M."/>
            <person name="Poon T.W."/>
            <person name="Priest M."/>
            <person name="Roberts A."/>
            <person name="Saif S."/>
            <person name="Shea T."/>
            <person name="Sisk P."/>
            <person name="Sykes S."/>
            <person name="Wortman J."/>
            <person name="Nusbaum C."/>
            <person name="Birren B."/>
        </authorList>
    </citation>
    <scope>NUCLEOTIDE SEQUENCE [LARGE SCALE GENOMIC DNA]</scope>
    <source>
        <strain evidence="3">1006PhL</strain>
    </source>
</reference>
<feature type="region of interest" description="Disordered" evidence="1">
    <location>
        <begin position="78"/>
        <end position="112"/>
    </location>
</feature>
<evidence type="ECO:0000313" key="2">
    <source>
        <dbReference type="EMBL" id="EPB82525.1"/>
    </source>
</evidence>
<feature type="compositionally biased region" description="Low complexity" evidence="1">
    <location>
        <begin position="90"/>
        <end position="112"/>
    </location>
</feature>
<dbReference type="VEuPathDB" id="FungiDB:HMPREF1544_10734"/>
<dbReference type="Proteomes" id="UP000014254">
    <property type="component" value="Unassembled WGS sequence"/>
</dbReference>
<dbReference type="OrthoDB" id="77656at2759"/>
<gene>
    <name evidence="2" type="ORF">HMPREF1544_10734</name>
</gene>
<evidence type="ECO:0000313" key="3">
    <source>
        <dbReference type="Proteomes" id="UP000014254"/>
    </source>
</evidence>
<dbReference type="GO" id="GO:0007031">
    <property type="term" value="P:peroxisome organization"/>
    <property type="evidence" value="ECO:0007669"/>
    <property type="project" value="InterPro"/>
</dbReference>
<dbReference type="EMBL" id="KE124110">
    <property type="protein sequence ID" value="EPB82525.1"/>
    <property type="molecule type" value="Genomic_DNA"/>
</dbReference>
<dbReference type="PANTHER" id="PTHR34126:SF1">
    <property type="entry name" value="PEROXISOME BIOGENESIS PROTEIN 22"/>
    <property type="match status" value="1"/>
</dbReference>
<dbReference type="PANTHER" id="PTHR34126">
    <property type="entry name" value="PEROXISOME BIOGENESIS PROTEIN 22"/>
    <property type="match status" value="1"/>
</dbReference>
<keyword evidence="3" id="KW-1185">Reference proteome</keyword>
<organism evidence="2 3">
    <name type="scientific">Mucor circinelloides f. circinelloides (strain 1006PhL)</name>
    <name type="common">Mucormycosis agent</name>
    <name type="synonym">Calyptromyces circinelloides</name>
    <dbReference type="NCBI Taxonomy" id="1220926"/>
    <lineage>
        <taxon>Eukaryota</taxon>
        <taxon>Fungi</taxon>
        <taxon>Fungi incertae sedis</taxon>
        <taxon>Mucoromycota</taxon>
        <taxon>Mucoromycotina</taxon>
        <taxon>Mucoromycetes</taxon>
        <taxon>Mucorales</taxon>
        <taxon>Mucorineae</taxon>
        <taxon>Mucoraceae</taxon>
        <taxon>Mucor</taxon>
    </lineage>
</organism>
<sequence length="287" mass="32317">MGYSSFATAIVSIVVYWYKKQLACQQKQERTSNEKGAVALDEDQLHMNPRKRLHITTNNNALMMKRSSSTFTNLSNQKRQLFTPPPSPLSLPSASPTSPTSTSSSRSASPLGSWSSRLLDGVISNIRGKKKLTISLKNTILWNPSRDVNNPNHAFHENTVSLLNKLAQLYDIYVIIHMNSNEERNQIHQLLVNANLLNPLVIEECKVLWCSSEKGKLHLIKHINPSIHIEGGWENDNGREIVENLQVERMIWIGHQQKAVPMNTTKTNVEIADQILYTSVAKQVGIC</sequence>